<organism evidence="2 3">
    <name type="scientific">Sandarakinorhabdus fusca</name>
    <dbReference type="NCBI Taxonomy" id="1439888"/>
    <lineage>
        <taxon>Bacteria</taxon>
        <taxon>Pseudomonadati</taxon>
        <taxon>Pseudomonadota</taxon>
        <taxon>Alphaproteobacteria</taxon>
        <taxon>Sphingomonadales</taxon>
        <taxon>Sphingosinicellaceae</taxon>
        <taxon>Sandarakinorhabdus</taxon>
    </lineage>
</organism>
<dbReference type="SUPFAM" id="SSF47473">
    <property type="entry name" value="EF-hand"/>
    <property type="match status" value="1"/>
</dbReference>
<dbReference type="Pfam" id="PF13202">
    <property type="entry name" value="EF-hand_5"/>
    <property type="match status" value="2"/>
</dbReference>
<dbReference type="EMBL" id="WIOL01000001">
    <property type="protein sequence ID" value="MQT16393.1"/>
    <property type="molecule type" value="Genomic_DNA"/>
</dbReference>
<feature type="domain" description="EF-hand" evidence="1">
    <location>
        <begin position="81"/>
        <end position="116"/>
    </location>
</feature>
<comment type="caution">
    <text evidence="2">The sequence shown here is derived from an EMBL/GenBank/DDBJ whole genome shotgun (WGS) entry which is preliminary data.</text>
</comment>
<name>A0A7C9GNL9_9SPHN</name>
<dbReference type="OrthoDB" id="7391686at2"/>
<sequence>MRRFLALAVALVSLIAAGFLWTRDRPVAVATEAAPAAAPAESEAEDGALVAPVSDVTPADREARRFARYDKNRDAEVSRDEYLASRRKAFARLDTNGDGRLAFEEYAVATVKKFGKADRDGDGNLDADEFATTAAKRRAAPACQCSP</sequence>
<dbReference type="Gene3D" id="1.10.238.10">
    <property type="entry name" value="EF-hand"/>
    <property type="match status" value="1"/>
</dbReference>
<dbReference type="InterPro" id="IPR018247">
    <property type="entry name" value="EF_Hand_1_Ca_BS"/>
</dbReference>
<accession>A0A7C9GNL9</accession>
<keyword evidence="2" id="KW-0418">Kinase</keyword>
<dbReference type="InterPro" id="IPR011992">
    <property type="entry name" value="EF-hand-dom_pair"/>
</dbReference>
<evidence type="ECO:0000313" key="2">
    <source>
        <dbReference type="EMBL" id="MQT16393.1"/>
    </source>
</evidence>
<protein>
    <submittedName>
        <fullName evidence="2">Histidine kinase</fullName>
    </submittedName>
</protein>
<keyword evidence="3" id="KW-1185">Reference proteome</keyword>
<keyword evidence="2" id="KW-0808">Transferase</keyword>
<dbReference type="PROSITE" id="PS50222">
    <property type="entry name" value="EF_HAND_2"/>
    <property type="match status" value="1"/>
</dbReference>
<evidence type="ECO:0000259" key="1">
    <source>
        <dbReference type="PROSITE" id="PS50222"/>
    </source>
</evidence>
<dbReference type="GO" id="GO:0016301">
    <property type="term" value="F:kinase activity"/>
    <property type="evidence" value="ECO:0007669"/>
    <property type="project" value="UniProtKB-KW"/>
</dbReference>
<dbReference type="PROSITE" id="PS00018">
    <property type="entry name" value="EF_HAND_1"/>
    <property type="match status" value="2"/>
</dbReference>
<evidence type="ECO:0000313" key="3">
    <source>
        <dbReference type="Proteomes" id="UP000481327"/>
    </source>
</evidence>
<dbReference type="AlphaFoldDB" id="A0A7C9GNL9"/>
<dbReference type="InterPro" id="IPR002048">
    <property type="entry name" value="EF_hand_dom"/>
</dbReference>
<gene>
    <name evidence="2" type="ORF">F3168_03865</name>
</gene>
<dbReference type="RefSeq" id="WP_152576793.1">
    <property type="nucleotide sequence ID" value="NZ_JAATJI010000001.1"/>
</dbReference>
<proteinExistence type="predicted"/>
<dbReference type="Proteomes" id="UP000481327">
    <property type="component" value="Unassembled WGS sequence"/>
</dbReference>
<reference evidence="2 3" key="1">
    <citation type="submission" date="2019-09" db="EMBL/GenBank/DDBJ databases">
        <title>Polymorphobacter sp. isolated from a lake in China.</title>
        <authorList>
            <person name="Liu Z."/>
        </authorList>
    </citation>
    <scope>NUCLEOTIDE SEQUENCE [LARGE SCALE GENOMIC DNA]</scope>
    <source>
        <strain evidence="2 3">D40P</strain>
    </source>
</reference>
<dbReference type="GO" id="GO:0005509">
    <property type="term" value="F:calcium ion binding"/>
    <property type="evidence" value="ECO:0007669"/>
    <property type="project" value="InterPro"/>
</dbReference>